<evidence type="ECO:0000256" key="2">
    <source>
        <dbReference type="ARBA" id="ARBA00022448"/>
    </source>
</evidence>
<dbReference type="PROSITE" id="PS00211">
    <property type="entry name" value="ABC_TRANSPORTER_1"/>
    <property type="match status" value="1"/>
</dbReference>
<evidence type="ECO:0000313" key="12">
    <source>
        <dbReference type="Proteomes" id="UP000553963"/>
    </source>
</evidence>
<comment type="caution">
    <text evidence="11">The sequence shown here is derived from an EMBL/GenBank/DDBJ whole genome shotgun (WGS) entry which is preliminary data.</text>
</comment>
<dbReference type="InterPro" id="IPR003593">
    <property type="entry name" value="AAA+_ATPase"/>
</dbReference>
<organism evidence="11 12">
    <name type="scientific">Kaistia hirudinis</name>
    <dbReference type="NCBI Taxonomy" id="1293440"/>
    <lineage>
        <taxon>Bacteria</taxon>
        <taxon>Pseudomonadati</taxon>
        <taxon>Pseudomonadota</taxon>
        <taxon>Alphaproteobacteria</taxon>
        <taxon>Hyphomicrobiales</taxon>
        <taxon>Kaistiaceae</taxon>
        <taxon>Kaistia</taxon>
    </lineage>
</organism>
<accession>A0A840AKV8</accession>
<reference evidence="11 12" key="1">
    <citation type="submission" date="2020-08" db="EMBL/GenBank/DDBJ databases">
        <title>Genomic Encyclopedia of Type Strains, Phase IV (KMG-IV): sequencing the most valuable type-strain genomes for metagenomic binning, comparative biology and taxonomic classification.</title>
        <authorList>
            <person name="Goeker M."/>
        </authorList>
    </citation>
    <scope>NUCLEOTIDE SEQUENCE [LARGE SCALE GENOMIC DNA]</scope>
    <source>
        <strain evidence="11 12">DSM 25966</strain>
    </source>
</reference>
<feature type="domain" description="ABC transporter" evidence="10">
    <location>
        <begin position="254"/>
        <end position="487"/>
    </location>
</feature>
<dbReference type="Proteomes" id="UP000553963">
    <property type="component" value="Unassembled WGS sequence"/>
</dbReference>
<evidence type="ECO:0000256" key="9">
    <source>
        <dbReference type="ARBA" id="ARBA00023136"/>
    </source>
</evidence>
<evidence type="ECO:0000256" key="6">
    <source>
        <dbReference type="ARBA" id="ARBA00022741"/>
    </source>
</evidence>
<gene>
    <name evidence="11" type="ORF">GGR25_000833</name>
</gene>
<keyword evidence="4 11" id="KW-0762">Sugar transport</keyword>
<dbReference type="InterPro" id="IPR027417">
    <property type="entry name" value="P-loop_NTPase"/>
</dbReference>
<evidence type="ECO:0000259" key="10">
    <source>
        <dbReference type="PROSITE" id="PS50893"/>
    </source>
</evidence>
<dbReference type="CDD" id="cd03216">
    <property type="entry name" value="ABC_Carb_Monos_I"/>
    <property type="match status" value="1"/>
</dbReference>
<keyword evidence="5" id="KW-0677">Repeat</keyword>
<sequence>MTPAIHLKNIGKRYGNLWVLRHADFRVDPGTAHALLGENGAGKSTLIKIIAGVHAPSEGTIQIGEADNVSLADAGDAMARGIAVVHQELDLFDNLTVAENIALDSHRKGFFKPARAQMVAEATRVLALLGETSLTPDTPLGQLTTSDKQKVAIAKALGRDAKLIVFDEPTSSLNGHDADQLMELILQIKARSIAIVYVSHKMTEIMRIADQVTVLRDGAVALCAPVTDIDHTQISTAMLGRPAGEIFPERPSAPTDGELALSVKGLAGRNVAGVDFEARKGEVLALAGRPDSGSSETLRLLFGLNAQSAGTISLAGAPYRVRNSRDAVEAGVGYIAADRLREGIMPLQDVLTNVGSVIHLHFGEGGESLRTKSLKAIADLNVKARSPDLPITALSGGNQQKALLARWIAAKPKLLLLDDPTRGVDVGAKQEIYRLIRKLAAGGTTVIYTSSETHELTELADRILLFRDGSIVETFSTVDAETLDHRIAS</sequence>
<dbReference type="InterPro" id="IPR050107">
    <property type="entry name" value="ABC_carbohydrate_import_ATPase"/>
</dbReference>
<dbReference type="PANTHER" id="PTHR43790:SF3">
    <property type="entry name" value="D-ALLOSE IMPORT ATP-BINDING PROTEIN ALSA-RELATED"/>
    <property type="match status" value="1"/>
</dbReference>
<keyword evidence="8" id="KW-1278">Translocase</keyword>
<evidence type="ECO:0000256" key="8">
    <source>
        <dbReference type="ARBA" id="ARBA00022967"/>
    </source>
</evidence>
<dbReference type="Gene3D" id="3.40.50.300">
    <property type="entry name" value="P-loop containing nucleotide triphosphate hydrolases"/>
    <property type="match status" value="2"/>
</dbReference>
<name>A0A840AKV8_9HYPH</name>
<evidence type="ECO:0000256" key="3">
    <source>
        <dbReference type="ARBA" id="ARBA00022475"/>
    </source>
</evidence>
<dbReference type="SMART" id="SM00382">
    <property type="entry name" value="AAA"/>
    <property type="match status" value="2"/>
</dbReference>
<keyword evidence="6" id="KW-0547">Nucleotide-binding</keyword>
<dbReference type="GO" id="GO:0016887">
    <property type="term" value="F:ATP hydrolysis activity"/>
    <property type="evidence" value="ECO:0007669"/>
    <property type="project" value="InterPro"/>
</dbReference>
<keyword evidence="2" id="KW-0813">Transport</keyword>
<dbReference type="InterPro" id="IPR017871">
    <property type="entry name" value="ABC_transporter-like_CS"/>
</dbReference>
<keyword evidence="9" id="KW-0472">Membrane</keyword>
<evidence type="ECO:0000256" key="1">
    <source>
        <dbReference type="ARBA" id="ARBA00005417"/>
    </source>
</evidence>
<keyword evidence="7" id="KW-0067">ATP-binding</keyword>
<dbReference type="PROSITE" id="PS50893">
    <property type="entry name" value="ABC_TRANSPORTER_2"/>
    <property type="match status" value="2"/>
</dbReference>
<dbReference type="RefSeq" id="WP_183397433.1">
    <property type="nucleotide sequence ID" value="NZ_JACIDS010000001.1"/>
</dbReference>
<dbReference type="EMBL" id="JACIDS010000001">
    <property type="protein sequence ID" value="MBB3929814.1"/>
    <property type="molecule type" value="Genomic_DNA"/>
</dbReference>
<dbReference type="CDD" id="cd03215">
    <property type="entry name" value="ABC_Carb_Monos_II"/>
    <property type="match status" value="1"/>
</dbReference>
<evidence type="ECO:0000313" key="11">
    <source>
        <dbReference type="EMBL" id="MBB3929814.1"/>
    </source>
</evidence>
<keyword evidence="12" id="KW-1185">Reference proteome</keyword>
<dbReference type="Pfam" id="PF00005">
    <property type="entry name" value="ABC_tran"/>
    <property type="match status" value="2"/>
</dbReference>
<proteinExistence type="inferred from homology"/>
<dbReference type="AlphaFoldDB" id="A0A840AKV8"/>
<dbReference type="GO" id="GO:0005524">
    <property type="term" value="F:ATP binding"/>
    <property type="evidence" value="ECO:0007669"/>
    <property type="project" value="UniProtKB-KW"/>
</dbReference>
<evidence type="ECO:0000256" key="7">
    <source>
        <dbReference type="ARBA" id="ARBA00022840"/>
    </source>
</evidence>
<keyword evidence="3" id="KW-1003">Cell membrane</keyword>
<dbReference type="SUPFAM" id="SSF52540">
    <property type="entry name" value="P-loop containing nucleoside triphosphate hydrolases"/>
    <property type="match status" value="2"/>
</dbReference>
<feature type="domain" description="ABC transporter" evidence="10">
    <location>
        <begin position="5"/>
        <end position="242"/>
    </location>
</feature>
<dbReference type="InterPro" id="IPR003439">
    <property type="entry name" value="ABC_transporter-like_ATP-bd"/>
</dbReference>
<comment type="similarity">
    <text evidence="1">Belongs to the ABC transporter superfamily.</text>
</comment>
<dbReference type="PANTHER" id="PTHR43790">
    <property type="entry name" value="CARBOHYDRATE TRANSPORT ATP-BINDING PROTEIN MG119-RELATED"/>
    <property type="match status" value="1"/>
</dbReference>
<protein>
    <submittedName>
        <fullName evidence="11">ABC-type sugar transport system ATPase subunit</fullName>
    </submittedName>
</protein>
<evidence type="ECO:0000256" key="5">
    <source>
        <dbReference type="ARBA" id="ARBA00022737"/>
    </source>
</evidence>
<evidence type="ECO:0000256" key="4">
    <source>
        <dbReference type="ARBA" id="ARBA00022597"/>
    </source>
</evidence>